<sequence length="159" mass="16889">MFFIYIIIALTAGIALAIQSAINTQLAKAMSGEPILAALISFAVGTLLLLIIAGVKTDLWGNLSTLPEQPWWKLLGGILGAGFVFTTVLLAPKLGITAMLFFIIIGQLLSAATIDHFGLIGMPVREVNGIKLIGLAIVALGLVFYFFGDKFIQIVVRGS</sequence>
<feature type="transmembrane region" description="Helical" evidence="1">
    <location>
        <begin position="98"/>
        <end position="117"/>
    </location>
</feature>
<keyword evidence="1" id="KW-0812">Transmembrane</keyword>
<dbReference type="EMBL" id="MAQE01000003">
    <property type="protein sequence ID" value="OBY53738.1"/>
    <property type="molecule type" value="Genomic_DNA"/>
</dbReference>
<dbReference type="AlphaFoldDB" id="A0A336N958"/>
<dbReference type="EMBL" id="UFSP01000005">
    <property type="protein sequence ID" value="SSZ30819.1"/>
    <property type="molecule type" value="Genomic_DNA"/>
</dbReference>
<dbReference type="PANTHER" id="PTHR34821">
    <property type="entry name" value="INNER MEMBRANE PROTEIN YDCZ"/>
    <property type="match status" value="1"/>
</dbReference>
<feature type="transmembrane region" description="Helical" evidence="1">
    <location>
        <begin position="71"/>
        <end position="91"/>
    </location>
</feature>
<feature type="transmembrane region" description="Helical" evidence="1">
    <location>
        <begin position="35"/>
        <end position="55"/>
    </location>
</feature>
<organism evidence="3 5">
    <name type="scientific">Aggregatibacter aphrophilus</name>
    <name type="common">Haemophilus aphrophilus</name>
    <dbReference type="NCBI Taxonomy" id="732"/>
    <lineage>
        <taxon>Bacteria</taxon>
        <taxon>Pseudomonadati</taxon>
        <taxon>Pseudomonadota</taxon>
        <taxon>Gammaproteobacteria</taxon>
        <taxon>Pasteurellales</taxon>
        <taxon>Pasteurellaceae</taxon>
        <taxon>Aggregatibacter</taxon>
    </lineage>
</organism>
<dbReference type="GO" id="GO:0005886">
    <property type="term" value="C:plasma membrane"/>
    <property type="evidence" value="ECO:0007669"/>
    <property type="project" value="TreeGrafter"/>
</dbReference>
<evidence type="ECO:0000256" key="1">
    <source>
        <dbReference type="SAM" id="Phobius"/>
    </source>
</evidence>
<evidence type="ECO:0000313" key="2">
    <source>
        <dbReference type="EMBL" id="OBY53738.1"/>
    </source>
</evidence>
<reference evidence="3 5" key="2">
    <citation type="submission" date="2018-06" db="EMBL/GenBank/DDBJ databases">
        <authorList>
            <consortium name="Pathogen Informatics"/>
            <person name="Doyle S."/>
        </authorList>
    </citation>
    <scope>NUCLEOTIDE SEQUENCE [LARGE SCALE GENOMIC DNA]</scope>
    <source>
        <strain evidence="3 5">NCTC5908</strain>
    </source>
</reference>
<proteinExistence type="predicted"/>
<dbReference type="InterPro" id="IPR006750">
    <property type="entry name" value="YdcZ"/>
</dbReference>
<feature type="transmembrane region" description="Helical" evidence="1">
    <location>
        <begin position="6"/>
        <end position="23"/>
    </location>
</feature>
<evidence type="ECO:0000313" key="5">
    <source>
        <dbReference type="Proteomes" id="UP000253728"/>
    </source>
</evidence>
<protein>
    <submittedName>
        <fullName evidence="3">Uncharacterized protein conserved in bacteria</fullName>
    </submittedName>
</protein>
<reference evidence="2 4" key="1">
    <citation type="submission" date="2016-06" db="EMBL/GenBank/DDBJ databases">
        <title>Simultaneous identification of Haemophilus influenzae and Haemophilus haemolyticus using TaqMan real-time PCR.</title>
        <authorList>
            <person name="Price E.P."/>
            <person name="Sarovich D.S."/>
            <person name="Harris T."/>
            <person name="Spargo J.C."/>
            <person name="Nosworthy E."/>
            <person name="Beissbarth J."/>
            <person name="Smith-Vaughan H."/>
        </authorList>
    </citation>
    <scope>NUCLEOTIDE SEQUENCE [LARGE SCALE GENOMIC DNA]</scope>
    <source>
        <strain evidence="2 4">ATCC 7901</strain>
    </source>
</reference>
<keyword evidence="1" id="KW-0472">Membrane</keyword>
<dbReference type="Proteomes" id="UP000253728">
    <property type="component" value="Unassembled WGS sequence"/>
</dbReference>
<name>A0A336N958_AGGAP</name>
<evidence type="ECO:0000313" key="4">
    <source>
        <dbReference type="Proteomes" id="UP000092746"/>
    </source>
</evidence>
<feature type="transmembrane region" description="Helical" evidence="1">
    <location>
        <begin position="129"/>
        <end position="147"/>
    </location>
</feature>
<dbReference type="GeneID" id="49635693"/>
<dbReference type="RefSeq" id="WP_005704647.1">
    <property type="nucleotide sequence ID" value="NZ_CAUUMV010000010.1"/>
</dbReference>
<dbReference type="Proteomes" id="UP000092746">
    <property type="component" value="Unassembled WGS sequence"/>
</dbReference>
<dbReference type="PANTHER" id="PTHR34821:SF2">
    <property type="entry name" value="INNER MEMBRANE PROTEIN YDCZ"/>
    <property type="match status" value="1"/>
</dbReference>
<evidence type="ECO:0000313" key="3">
    <source>
        <dbReference type="EMBL" id="SSZ30819.1"/>
    </source>
</evidence>
<dbReference type="STRING" id="732.ADJ80_02940"/>
<accession>A0A336N958</accession>
<gene>
    <name evidence="2" type="ORF">BBB52_02950</name>
    <name evidence="3" type="ORF">NCTC5908_02660</name>
</gene>
<keyword evidence="1" id="KW-1133">Transmembrane helix</keyword>
<dbReference type="Pfam" id="PF04657">
    <property type="entry name" value="DMT_YdcZ"/>
    <property type="match status" value="1"/>
</dbReference>